<comment type="caution">
    <text evidence="3">The sequence shown here is derived from an EMBL/GenBank/DDBJ whole genome shotgun (WGS) entry which is preliminary data.</text>
</comment>
<dbReference type="SUPFAM" id="SSF47874">
    <property type="entry name" value="Annexin"/>
    <property type="match status" value="1"/>
</dbReference>
<dbReference type="Proteomes" id="UP000664277">
    <property type="component" value="Unassembled WGS sequence"/>
</dbReference>
<sequence>MASSGESKTDTSREGAGKAPAEHSEPNSKKTEPAEAAKAEAAKVEASGKALSEITSQDHKEFRASDKPAASTAEKALPSVSLVDSQKAPDRKALEKDAEAIRKATGNDNYIARWSDNERIINILKGKSEAEIKVLDEVYRKKYGISIERETAYMSGSDREKVMGALYKKDNDKAGLEVSRVATALAEGREWTGRSQTMLDKDLRDSLRGATSQQIQEMEREYQRRHGISLSAAIERDGNIGKETKEALKIYLKGSDKREAKDTDTLTTLALKSSDLQFFKEVMKDASPADRARFQQNGGDKRLVDAFSGNDLDQARDFVKEGKLTAATQVRENTGTFIDNNQGIELALSRMTDDERARYRIGRHLAGKDQELSEADQKRLSAMPETEKTAASAYYKELRKSLEGAGNSTELARWESLINTRNGSFVASLDQHRGLFWNASTATIGSAVENMSEKDWREAKANPNSRKELDAMLLSLNKDEQERKAILKIFDDKMKAQTFAETKDTGRVSVNDKLEENWGIFKNDQGAMLEAIGKMTAAERARYRDDENFRKELDRKVERYLSGDTEREAQRLLGNILEDGKTGSDILTKLTQHKANLFTDEEAALRDIDQALKQDPKLRERLQNPQSEADIKFKADFERIARETLGKDRYQALVPELIAKGGFDLEKMTRLSKGFFSDDEETTYKDIAAASNDSRDRLINDKAYREQALSHLNEEEKKIALAVAAQGEYKPEDKIRQMVLGFGGSKEIVGTLKDLAPEQLKELKAAYALKYGKSFENDLMDKLGGQELAEARRILSSDKDIDTRIDAARDDIYATRSGVGAGFADVFSGTGKQADDTMDELLKTAADAAKTGRTLSPEETRALFENYGKAVDNHRESKSAAADYTADAIIAGGTIASVIATGGTNLPLVAAVLAAGGAATKVGTKSLLMGNDYDFALGTVAKDASIGALTGATSVFGQAQLAAVFKIGQQSAAAASGKVVETLTRKSLSEIAKSAGLSVADDAAYLAPGFEKLISEGTGATMRNLLANGATKIEEKAFQEIAEKAVDASIKGALREAAVQAVRKELTEKATEEFAKHTANWLTYQATAQALNAGAGGGANSLTGVLEGLTKWDSNKSLAYNIKHVGMETFASTVAGAGGALAFGGLFKAAELGHARMRPEPSLKASEGPALRPEVTTDAKPDLNRPAVLDFSPGDGHFAAIDNSAAPEGKLWHPQRDFTKLEPAERSALLGRLGSDRSPLAGKTSIESYIGEFDAVARGWDEKMGKLPALKESSRAHLEQATREARALSESLGVPVKDGHIDIKAMRAKANGDVQVEQTIKNYEEKRGVYAALVNAENSQAALRAESLQPVFDKFAQEQGLPPIKIKTGDALSMSGQAAYYRNGELYIHPHYLLDGSRKLDLLELGYHELTHHEHSFTVARSYADALKLNGTPDRNQAEVLSQVFKQQTGQDLSPEAALTFLEKRHSLAKPNLDEAGLARARRLEAALTQNQPVGAKLEDLATSFRVAESALKRLDDKEQTSELIARLYAPSGEGKALSLRLFGSETPPASLTKILEGNASDKVEAATAELRSTITKRMDAINQERRLAYDSYMQDHEVDAFLTGQKARIRAAEMGIKDSPAFSRTSTNSSGIDVSLDRVDAPNLARATRDIIESIKKGEEPAVKPPRLQLGIGKNTGTPSDFNPQNGTFYFERVTINQKLPFSATTSKAQRNLKVGDELNLKLHPDGALDRTPLKVVAINNDEITLSYQGRFEMRAGDAKRHNLGLADDLKAFAVSRMSARIDEPGFRLDSGNPYLNDLLMHGNNLQRADIKLLNQALRAQQFDGQFRYNLLSEVKRRGALGEIDENTGHAWLIQIAERSGASKVDKSKEYLDFFRAMPDDTIARMAKDKIKAEPLQKALSEVVVGSRLDTLSSKERAAVLVKALKATPSREDGGLTNNTAITGKIFKNFEPESLDSLSQADRAMVLDRARALARLREGIEDVGEKSRSEHVAELFGMFHRAEVVSEGTLNRALDKLSPNEVRALREVLEEDKDFLTMSGFNRKIDQLVETLRAHDRSGADRSFIRVAKPNETEALFRNAEIVSVYVNDDDAGRALAYAFRKRSGISVDIHSPSTMETPTANMVLLTRAENVAGSKAEDLINRGQAHLAEAFADFDDKFNFMDIAKAEIAPDIFEAKLKRIAQERMSKREPTTSQSADDRAAIKRLLADESVEEEALKERALLAILRMEQDRAHATAEAFLEASQVVSLRDLYRGAKGLADKLHAGRNPEDFIYVVDGDGEGSGLFVTEIFRQINSRSQYMTRSYIDLHEPAELRGKTFVILDDCVYSGSSAIKHAGLVEDLTKRFDGTRAVVGTIDAHTEGLVEFAANRHNLATKGEQKLAQLVVANDTRPDFKQAVRASLVRMKGEELATPEALEALTAKSEKAQWSKSPLVSGMIYPHMLPNNNPDEFNRLMGSVLDRAGAHSESPVRLQRQLLEYGPQNAGRVDELVTRGGSGTREQLDEIIAANNGGIIIDLRAPSDGNLRLEATPRNKTLSPRAEQEYIERLKSTHSHKYDTLEYHPLGLSTSADKQLTADQVEQFLALMDRANKEGIPVYVHCEFGRDRTGLMIGLYRMWQHRQSAEKAWEEALAYGFNRNLVHMANKFFELEL</sequence>
<dbReference type="InterPro" id="IPR055214">
    <property type="entry name" value="PTP-NADK"/>
</dbReference>
<feature type="domain" description="Tyrosine specific protein phosphatases" evidence="2">
    <location>
        <begin position="2581"/>
        <end position="2627"/>
    </location>
</feature>
<dbReference type="EMBL" id="JAFLCK010000026">
    <property type="protein sequence ID" value="MBN8661882.1"/>
    <property type="molecule type" value="Genomic_DNA"/>
</dbReference>
<feature type="region of interest" description="Disordered" evidence="1">
    <location>
        <begin position="1160"/>
        <end position="1185"/>
    </location>
</feature>
<dbReference type="SUPFAM" id="SSF52799">
    <property type="entry name" value="(Phosphotyrosine protein) phosphatases II"/>
    <property type="match status" value="1"/>
</dbReference>
<evidence type="ECO:0000313" key="4">
    <source>
        <dbReference type="Proteomes" id="UP000664277"/>
    </source>
</evidence>
<reference evidence="3" key="1">
    <citation type="submission" date="2021-02" db="EMBL/GenBank/DDBJ databases">
        <title>Genome-Resolved Metagenomics of a Microbial Community Performing Photosynthetic Biological Nutrient Removal.</title>
        <authorList>
            <person name="Mcdaniel E.A."/>
        </authorList>
    </citation>
    <scope>NUCLEOTIDE SEQUENCE</scope>
    <source>
        <strain evidence="3">UWPOB_OBS1</strain>
    </source>
</reference>
<proteinExistence type="predicted"/>
<protein>
    <submittedName>
        <fullName evidence="3">Tyrosine-protein phosphatase</fullName>
    </submittedName>
</protein>
<dbReference type="GO" id="GO:0005544">
    <property type="term" value="F:calcium-dependent phospholipid binding"/>
    <property type="evidence" value="ECO:0007669"/>
    <property type="project" value="InterPro"/>
</dbReference>
<evidence type="ECO:0000259" key="2">
    <source>
        <dbReference type="PROSITE" id="PS50056"/>
    </source>
</evidence>
<feature type="region of interest" description="Disordered" evidence="1">
    <location>
        <begin position="1"/>
        <end position="94"/>
    </location>
</feature>
<evidence type="ECO:0000313" key="3">
    <source>
        <dbReference type="EMBL" id="MBN8661882.1"/>
    </source>
</evidence>
<gene>
    <name evidence="3" type="ORF">J0M35_16060</name>
</gene>
<accession>A0A8J7PC01</accession>
<feature type="compositionally biased region" description="Basic and acidic residues" evidence="1">
    <location>
        <begin position="56"/>
        <end position="66"/>
    </location>
</feature>
<dbReference type="InterPro" id="IPR037104">
    <property type="entry name" value="Annexin_sf"/>
</dbReference>
<dbReference type="GO" id="GO:0005509">
    <property type="term" value="F:calcium ion binding"/>
    <property type="evidence" value="ECO:0007669"/>
    <property type="project" value="InterPro"/>
</dbReference>
<dbReference type="Gene3D" id="3.90.190.10">
    <property type="entry name" value="Protein tyrosine phosphatase superfamily"/>
    <property type="match status" value="1"/>
</dbReference>
<name>A0A8J7PC01_9BACT</name>
<dbReference type="InterPro" id="IPR016130">
    <property type="entry name" value="Tyr_Pase_AS"/>
</dbReference>
<dbReference type="PROSITE" id="PS50056">
    <property type="entry name" value="TYR_PHOSPHATASE_2"/>
    <property type="match status" value="1"/>
</dbReference>
<dbReference type="CDD" id="cd14494">
    <property type="entry name" value="PTP_DSP_cys"/>
    <property type="match status" value="1"/>
</dbReference>
<dbReference type="InterPro" id="IPR000387">
    <property type="entry name" value="Tyr_Pase_dom"/>
</dbReference>
<dbReference type="PROSITE" id="PS00383">
    <property type="entry name" value="TYR_PHOSPHATASE_1"/>
    <property type="match status" value="1"/>
</dbReference>
<dbReference type="Pfam" id="PF22741">
    <property type="entry name" value="PTP-NADK"/>
    <property type="match status" value="1"/>
</dbReference>
<evidence type="ECO:0000256" key="1">
    <source>
        <dbReference type="SAM" id="MobiDB-lite"/>
    </source>
</evidence>
<organism evidence="3 4">
    <name type="scientific">Candidatus Obscuribacter phosphatis</name>
    <dbReference type="NCBI Taxonomy" id="1906157"/>
    <lineage>
        <taxon>Bacteria</taxon>
        <taxon>Bacillati</taxon>
        <taxon>Candidatus Melainabacteria</taxon>
        <taxon>Candidatus Obscuribacterales</taxon>
        <taxon>Candidatus Obscuribacteraceae</taxon>
        <taxon>Candidatus Obscuribacter</taxon>
    </lineage>
</organism>
<dbReference type="InterPro" id="IPR029021">
    <property type="entry name" value="Prot-tyrosine_phosphatase-like"/>
</dbReference>
<feature type="compositionally biased region" description="Basic and acidic residues" evidence="1">
    <location>
        <begin position="7"/>
        <end position="43"/>
    </location>
</feature>